<evidence type="ECO:0000313" key="3">
    <source>
        <dbReference type="Proteomes" id="UP000182190"/>
    </source>
</evidence>
<evidence type="ECO:0000313" key="2">
    <source>
        <dbReference type="EMBL" id="VXD18442.1"/>
    </source>
</evidence>
<proteinExistence type="predicted"/>
<name>A0A7Z9BT65_9CYAN</name>
<sequence>MTSNNNVKPMQQSTMQNLSKQLKINEKLLIKTALDLGFDPDNLTEGEGVAIANHLTGTSPQKLNGGTVPKSETPTPESFSIEDSEEFIDWDEVEAELGQGALALVNELGLNQDAISQSDLAALRELALSNPVHQNLADHIGAVGSVQEGLTNEHIRTQYETGTAIGDAGSVALITGLLQSQLSGLQQAYNLQTAINSDFQKIINSQLESLGKTNKGTPDKTVQDLGKQATSHQQNSKKKTAVRTQKVDVMTIKKSLNK</sequence>
<keyword evidence="3" id="KW-1185">Reference proteome</keyword>
<reference evidence="2" key="1">
    <citation type="submission" date="2019-10" db="EMBL/GenBank/DDBJ databases">
        <authorList>
            <consortium name="Genoscope - CEA"/>
            <person name="William W."/>
        </authorList>
    </citation>
    <scope>NUCLEOTIDE SEQUENCE [LARGE SCALE GENOMIC DNA]</scope>
    <source>
        <strain evidence="2">BBR_PRJEB10994</strain>
    </source>
</reference>
<dbReference type="Proteomes" id="UP000182190">
    <property type="component" value="Unassembled WGS sequence"/>
</dbReference>
<dbReference type="EMBL" id="CZCS02000179">
    <property type="protein sequence ID" value="VXD18442.1"/>
    <property type="molecule type" value="Genomic_DNA"/>
</dbReference>
<protein>
    <submittedName>
        <fullName evidence="2">Uncharacterized protein</fullName>
    </submittedName>
</protein>
<accession>A0A7Z9BT65</accession>
<organism evidence="2 3">
    <name type="scientific">Planktothrix paucivesiculata PCC 9631</name>
    <dbReference type="NCBI Taxonomy" id="671071"/>
    <lineage>
        <taxon>Bacteria</taxon>
        <taxon>Bacillati</taxon>
        <taxon>Cyanobacteriota</taxon>
        <taxon>Cyanophyceae</taxon>
        <taxon>Oscillatoriophycideae</taxon>
        <taxon>Oscillatoriales</taxon>
        <taxon>Microcoleaceae</taxon>
        <taxon>Planktothrix</taxon>
    </lineage>
</organism>
<evidence type="ECO:0000256" key="1">
    <source>
        <dbReference type="SAM" id="MobiDB-lite"/>
    </source>
</evidence>
<feature type="region of interest" description="Disordered" evidence="1">
    <location>
        <begin position="56"/>
        <end position="80"/>
    </location>
</feature>
<feature type="region of interest" description="Disordered" evidence="1">
    <location>
        <begin position="210"/>
        <end position="244"/>
    </location>
</feature>
<gene>
    <name evidence="2" type="ORF">PL9631_40005</name>
</gene>
<feature type="compositionally biased region" description="Polar residues" evidence="1">
    <location>
        <begin position="56"/>
        <end position="76"/>
    </location>
</feature>
<dbReference type="AlphaFoldDB" id="A0A7Z9BT65"/>
<dbReference type="RefSeq" id="WP_231516590.1">
    <property type="nucleotide sequence ID" value="NZ_LR734977.1"/>
</dbReference>
<comment type="caution">
    <text evidence="2">The sequence shown here is derived from an EMBL/GenBank/DDBJ whole genome shotgun (WGS) entry which is preliminary data.</text>
</comment>